<dbReference type="InterPro" id="IPR000719">
    <property type="entry name" value="Prot_kinase_dom"/>
</dbReference>
<dbReference type="EMBL" id="UOEA01000037">
    <property type="protein sequence ID" value="VAV83216.1"/>
    <property type="molecule type" value="Genomic_DNA"/>
</dbReference>
<protein>
    <recommendedName>
        <fullName evidence="1">Protein kinase domain-containing protein</fullName>
    </recommendedName>
</protein>
<dbReference type="InterPro" id="IPR011009">
    <property type="entry name" value="Kinase-like_dom_sf"/>
</dbReference>
<dbReference type="Gene3D" id="1.10.510.10">
    <property type="entry name" value="Transferase(Phosphotransferase) domain 1"/>
    <property type="match status" value="1"/>
</dbReference>
<organism evidence="2">
    <name type="scientific">hydrothermal vent metagenome</name>
    <dbReference type="NCBI Taxonomy" id="652676"/>
    <lineage>
        <taxon>unclassified sequences</taxon>
        <taxon>metagenomes</taxon>
        <taxon>ecological metagenomes</taxon>
    </lineage>
</organism>
<dbReference type="AlphaFoldDB" id="A0A3B0R201"/>
<sequence>MIRSVKTNEIKWNYVLPGFDPMQALSALGRDGLCVRKLGKKREVWRVERQERVFYVKLFSSSGLPAKRREADAIDRLAELGVPVPTLAARGYGGGGAVLITEEVAGSQVLKDYFFTTFKGLSRIGRRRAVRSFAAFIRLLHDKGAMHKDPHMGNMLVIEKAGESKDGEGGDDERLEFCLLDLGEVEFKGKASLEDRIANLELINLNYMAGLDPSLKYCFFKAYGEGLFDDKAALRDAIEKVELGTLARAGKIWKKKAQRSMTGGKLFAEYTEGFFEVHMKKTWHESGALEAVIKDPDRFLDGDGAVIFKDGRTVKAGKVELADGRKIFLKRYNIKGSVHTIKNIFRSSRASRVWQMSYGAELRGLLMPEPLAFIEERKKGRVLGRSYIISEFIDEAPRLSDWALDFEGRASSSSFRELLFRIGRELRRMHILGWYHGDLKWNNILVKERTKSSKDDIFFLDIDGSSISIELTSAEIKKDLERFIAEIDKFGFSAVERDSFLSGYKSYSLGIRPSKDIVAIYRELGA</sequence>
<proteinExistence type="predicted"/>
<name>A0A3B0R201_9ZZZZ</name>
<dbReference type="Pfam" id="PF06293">
    <property type="entry name" value="Kdo"/>
    <property type="match status" value="2"/>
</dbReference>
<dbReference type="GO" id="GO:0004672">
    <property type="term" value="F:protein kinase activity"/>
    <property type="evidence" value="ECO:0007669"/>
    <property type="project" value="InterPro"/>
</dbReference>
<gene>
    <name evidence="2" type="ORF">MNBD_DELTA01-1465</name>
</gene>
<dbReference type="GO" id="GO:0005524">
    <property type="term" value="F:ATP binding"/>
    <property type="evidence" value="ECO:0007669"/>
    <property type="project" value="InterPro"/>
</dbReference>
<dbReference type="SUPFAM" id="SSF56112">
    <property type="entry name" value="Protein kinase-like (PK-like)"/>
    <property type="match status" value="2"/>
</dbReference>
<feature type="domain" description="Protein kinase" evidence="1">
    <location>
        <begin position="293"/>
        <end position="526"/>
    </location>
</feature>
<evidence type="ECO:0000313" key="2">
    <source>
        <dbReference type="EMBL" id="VAV83216.1"/>
    </source>
</evidence>
<reference evidence="2" key="1">
    <citation type="submission" date="2018-06" db="EMBL/GenBank/DDBJ databases">
        <authorList>
            <person name="Zhirakovskaya E."/>
        </authorList>
    </citation>
    <scope>NUCLEOTIDE SEQUENCE</scope>
</reference>
<accession>A0A3B0R201</accession>
<dbReference type="PROSITE" id="PS50011">
    <property type="entry name" value="PROTEIN_KINASE_DOM"/>
    <property type="match status" value="1"/>
</dbReference>
<evidence type="ECO:0000259" key="1">
    <source>
        <dbReference type="PROSITE" id="PS50011"/>
    </source>
</evidence>